<dbReference type="InterPro" id="IPR010978">
    <property type="entry name" value="tRNA-bd_arm"/>
</dbReference>
<name>A0A9X0DC37_9CNID</name>
<dbReference type="SUPFAM" id="SSF46589">
    <property type="entry name" value="tRNA-binding arm"/>
    <property type="match status" value="1"/>
</dbReference>
<keyword evidence="4" id="KW-1185">Reference proteome</keyword>
<sequence length="746" mass="83743">MTRCQDELDVKTKKVNESVQKDISEVKEQGGLNKEEIVKLRTEVHTAREDMTRCQDELDVKTKKEQGGLNKEEIVKLRTEVHTAREDMTRCQDELDAKTKTINESVQKDISDVKKQGECSKEEIAKLDTEVSEVKEEISMILNTVENFNTQLNERDDLRGAIHHISEDVEYVRHGVQSVAMELTTTKSQVAELEIGFTSGQNDDDIDKLFTAPSRLTAFTGRESALEWLEQNLVSDQSPEDCPRMSYSCCTKAICGLGGCGKTSLAVEFAWRCTSNFPGGVFWINGESDENIRKSVAENLALVNNPASTSESIDDILNTFLALLSKKKLPWLLLLDNTDELQDPTCPTGVKKICKGPWQRNGNASKLGHILFTTRQNAKDTKTFLKLSSDDCLELQCFSEEEGALFLMQRTGSKGDSLDTEAISLLVNELGALPLALEQAAAYISALPIPCSFKAYLDKYLAVKLRLLKQQSATALSVEAQHRLSVHTTWEINFEFVTEKSPAAAAMMRIAAFLESENIPIDVINSGFPKLDQVELRDAANSEIDIAAILKVLTSYSLFSVDQHRRVFSVHKLVQEVVRDSLTISARTEALVAATRVLHFAFLENREPCSQLAKYLQSRNLSATKDEDRNILVALLLNFCKLKKHLEDELTMPKGNSIDVLFNDDTSKLCSFVCDLCKNNISLYRLASDLTDFNLRVLRMVHAEDDPNLLLLRMLDTSISKRNCSSPEITKMRRNYPKVLCRSWLS</sequence>
<dbReference type="Pfam" id="PF25000">
    <property type="entry name" value="DUF7779"/>
    <property type="match status" value="1"/>
</dbReference>
<comment type="caution">
    <text evidence="3">The sequence shown here is derived from an EMBL/GenBank/DDBJ whole genome shotgun (WGS) entry which is preliminary data.</text>
</comment>
<dbReference type="OrthoDB" id="265717at2759"/>
<evidence type="ECO:0000256" key="1">
    <source>
        <dbReference type="SAM" id="Coils"/>
    </source>
</evidence>
<dbReference type="PANTHER" id="PTHR35205">
    <property type="entry name" value="NB-ARC AND TPR DOMAIN PROTEIN"/>
    <property type="match status" value="1"/>
</dbReference>
<dbReference type="GO" id="GO:0000166">
    <property type="term" value="F:nucleotide binding"/>
    <property type="evidence" value="ECO:0007669"/>
    <property type="project" value="InterPro"/>
</dbReference>
<gene>
    <name evidence="3" type="ORF">OS493_006283</name>
</gene>
<keyword evidence="1" id="KW-0175">Coiled coil</keyword>
<organism evidence="3 4">
    <name type="scientific">Desmophyllum pertusum</name>
    <dbReference type="NCBI Taxonomy" id="174260"/>
    <lineage>
        <taxon>Eukaryota</taxon>
        <taxon>Metazoa</taxon>
        <taxon>Cnidaria</taxon>
        <taxon>Anthozoa</taxon>
        <taxon>Hexacorallia</taxon>
        <taxon>Scleractinia</taxon>
        <taxon>Caryophylliina</taxon>
        <taxon>Caryophylliidae</taxon>
        <taxon>Desmophyllum</taxon>
    </lineage>
</organism>
<reference evidence="3" key="1">
    <citation type="submission" date="2023-01" db="EMBL/GenBank/DDBJ databases">
        <title>Genome assembly of the deep-sea coral Lophelia pertusa.</title>
        <authorList>
            <person name="Herrera S."/>
            <person name="Cordes E."/>
        </authorList>
    </citation>
    <scope>NUCLEOTIDE SEQUENCE</scope>
    <source>
        <strain evidence="3">USNM1676648</strain>
        <tissue evidence="3">Polyp</tissue>
    </source>
</reference>
<evidence type="ECO:0000313" key="3">
    <source>
        <dbReference type="EMBL" id="KAJ7393313.1"/>
    </source>
</evidence>
<evidence type="ECO:0000313" key="4">
    <source>
        <dbReference type="Proteomes" id="UP001163046"/>
    </source>
</evidence>
<dbReference type="InterPro" id="IPR027417">
    <property type="entry name" value="P-loop_NTPase"/>
</dbReference>
<dbReference type="EMBL" id="MU825398">
    <property type="protein sequence ID" value="KAJ7393313.1"/>
    <property type="molecule type" value="Genomic_DNA"/>
</dbReference>
<protein>
    <recommendedName>
        <fullName evidence="2">DUF7779 domain-containing protein</fullName>
    </recommendedName>
</protein>
<feature type="coiled-coil region" evidence="1">
    <location>
        <begin position="37"/>
        <end position="94"/>
    </location>
</feature>
<accession>A0A9X0DC37</accession>
<evidence type="ECO:0000259" key="2">
    <source>
        <dbReference type="Pfam" id="PF25000"/>
    </source>
</evidence>
<feature type="domain" description="DUF7779" evidence="2">
    <location>
        <begin position="500"/>
        <end position="583"/>
    </location>
</feature>
<dbReference type="SUPFAM" id="SSF52540">
    <property type="entry name" value="P-loop containing nucleoside triphosphate hydrolases"/>
    <property type="match status" value="1"/>
</dbReference>
<proteinExistence type="predicted"/>
<dbReference type="AlphaFoldDB" id="A0A9X0DC37"/>
<dbReference type="Gene3D" id="3.40.50.300">
    <property type="entry name" value="P-loop containing nucleotide triphosphate hydrolases"/>
    <property type="match status" value="1"/>
</dbReference>
<dbReference type="PANTHER" id="PTHR35205:SF1">
    <property type="entry name" value="ZU5 DOMAIN-CONTAINING PROTEIN"/>
    <property type="match status" value="1"/>
</dbReference>
<dbReference type="Proteomes" id="UP001163046">
    <property type="component" value="Unassembled WGS sequence"/>
</dbReference>
<dbReference type="InterPro" id="IPR056681">
    <property type="entry name" value="DUF7779"/>
</dbReference>